<dbReference type="Gene3D" id="3.30.1460.40">
    <property type="entry name" value="[NiFe]-hydrogenase assembly chaperone, HybE"/>
    <property type="match status" value="1"/>
</dbReference>
<dbReference type="EMBL" id="CP034035">
    <property type="protein sequence ID" value="QCR09130.1"/>
    <property type="molecule type" value="Genomic_DNA"/>
</dbReference>
<name>A0A4P8QUG7_9GAMM</name>
<evidence type="ECO:0000256" key="2">
    <source>
        <dbReference type="SAM" id="MobiDB-lite"/>
    </source>
</evidence>
<dbReference type="NCBIfam" id="NF007776">
    <property type="entry name" value="PRK10465.1"/>
    <property type="match status" value="1"/>
</dbReference>
<dbReference type="KEGG" id="brb:EH207_11695"/>
<dbReference type="Proteomes" id="UP000299580">
    <property type="component" value="Chromosome"/>
</dbReference>
<dbReference type="OrthoDB" id="6485044at2"/>
<proteinExistence type="inferred from homology"/>
<comment type="similarity">
    <text evidence="1">Belongs to the HupJ family.</text>
</comment>
<reference evidence="3 4" key="1">
    <citation type="submission" date="2018-11" db="EMBL/GenBank/DDBJ databases">
        <title>Genome sequences of Brenneria nigrifluens and Brenneria rubrifaciens.</title>
        <authorList>
            <person name="Poret-Peterson A.T."/>
            <person name="McClean A.E."/>
            <person name="Kluepfel D.A."/>
        </authorList>
    </citation>
    <scope>NUCLEOTIDE SEQUENCE [LARGE SCALE GENOMIC DNA]</scope>
    <source>
        <strain evidence="3 4">6D370</strain>
    </source>
</reference>
<dbReference type="AlphaFoldDB" id="A0A4P8QUG7"/>
<evidence type="ECO:0000313" key="3">
    <source>
        <dbReference type="EMBL" id="QCR09130.1"/>
    </source>
</evidence>
<protein>
    <submittedName>
        <fullName evidence="3">Hydrogenase-2 assembly chaperone</fullName>
    </submittedName>
</protein>
<dbReference type="InterPro" id="IPR023994">
    <property type="entry name" value="NiFe-hyd_HybE"/>
</dbReference>
<dbReference type="Pfam" id="PF11939">
    <property type="entry name" value="NiFe-hyd_HybE"/>
    <property type="match status" value="1"/>
</dbReference>
<dbReference type="NCBIfam" id="TIGR03993">
    <property type="entry name" value="hydrog_HybE"/>
    <property type="match status" value="1"/>
</dbReference>
<sequence>MNNASDVNNVRKIAGERKESLSTRRHDEHPAAWLEQRFTRIADEKMRSLPFFHEDIPVRACGFTLFEQQWVGCLLTPWMMSLLVLPGPGQVWPIRTPAGRQGLALPCGNVTFIVGEMSGRQYLSCSLMSPIDRHLRGEQAVLLAEQSVRMALSLPVADGHVPRNSRLRALFSGNRSGRHA</sequence>
<dbReference type="RefSeq" id="WP_137714141.1">
    <property type="nucleotide sequence ID" value="NZ_CP034035.1"/>
</dbReference>
<evidence type="ECO:0000313" key="4">
    <source>
        <dbReference type="Proteomes" id="UP000299580"/>
    </source>
</evidence>
<feature type="compositionally biased region" description="Basic and acidic residues" evidence="2">
    <location>
        <begin position="13"/>
        <end position="27"/>
    </location>
</feature>
<accession>A0A4P8QUG7</accession>
<organism evidence="3 4">
    <name type="scientific">Brenneria rubrifaciens</name>
    <dbReference type="NCBI Taxonomy" id="55213"/>
    <lineage>
        <taxon>Bacteria</taxon>
        <taxon>Pseudomonadati</taxon>
        <taxon>Pseudomonadota</taxon>
        <taxon>Gammaproteobacteria</taxon>
        <taxon>Enterobacterales</taxon>
        <taxon>Pectobacteriaceae</taxon>
        <taxon>Brenneria</taxon>
    </lineage>
</organism>
<dbReference type="InterPro" id="IPR038530">
    <property type="entry name" value="NiFe-hyd_HybE_sf"/>
</dbReference>
<keyword evidence="4" id="KW-1185">Reference proteome</keyword>
<feature type="region of interest" description="Disordered" evidence="2">
    <location>
        <begin position="1"/>
        <end position="27"/>
    </location>
</feature>
<gene>
    <name evidence="3" type="ORF">EH207_11695</name>
</gene>
<evidence type="ECO:0000256" key="1">
    <source>
        <dbReference type="ARBA" id="ARBA00006532"/>
    </source>
</evidence>